<sequence length="299" mass="33888">MSNQNQRNIAKFFTCPEEDEGVGARVIRVIGSDFCRRLDPFLMLDYFMVKLPAGFPDHPHRGFETVTYMLEGTMLHEDFKGNKGTLEPGDIQWMTAGKGIVHAEMPGSKDQTSYGFQLWVNLDKSNKMCDPQYQEFKAEKLPVVQREGIWIRLIAGEALGEKGPIFTRTPAFYMDVKLEKNVKFDQHIPSQFRGMIFLYEGSVVAGGNLQEVEDKQAAIFEPQEEAENLHIVAGEKGAKFILFAGQPLNEEIHSSGPFVLESQESLNQTFEDYEQEKNGFEGAGDWKSEIQFLAELNQD</sequence>
<dbReference type="STRING" id="312017.Q23U85"/>
<proteinExistence type="inferred from homology"/>
<evidence type="ECO:0000259" key="5">
    <source>
        <dbReference type="Pfam" id="PF05726"/>
    </source>
</evidence>
<keyword evidence="2" id="KW-0479">Metal-binding</keyword>
<dbReference type="OMA" id="TPWHPHR"/>
<dbReference type="AlphaFoldDB" id="Q23U85"/>
<feature type="binding site" evidence="2">
    <location>
        <position position="104"/>
    </location>
    <ligand>
        <name>Fe cation</name>
        <dbReference type="ChEBI" id="CHEBI:24875"/>
    </ligand>
</feature>
<dbReference type="InterPro" id="IPR012093">
    <property type="entry name" value="Pirin"/>
</dbReference>
<dbReference type="GeneID" id="7831047"/>
<evidence type="ECO:0000313" key="7">
    <source>
        <dbReference type="Proteomes" id="UP000009168"/>
    </source>
</evidence>
<dbReference type="CDD" id="cd02247">
    <property type="entry name" value="cupin_pirin_C"/>
    <property type="match status" value="1"/>
</dbReference>
<reference evidence="7" key="1">
    <citation type="journal article" date="2006" name="PLoS Biol.">
        <title>Macronuclear genome sequence of the ciliate Tetrahymena thermophila, a model eukaryote.</title>
        <authorList>
            <person name="Eisen J.A."/>
            <person name="Coyne R.S."/>
            <person name="Wu M."/>
            <person name="Wu D."/>
            <person name="Thiagarajan M."/>
            <person name="Wortman J.R."/>
            <person name="Badger J.H."/>
            <person name="Ren Q."/>
            <person name="Amedeo P."/>
            <person name="Jones K.M."/>
            <person name="Tallon L.J."/>
            <person name="Delcher A.L."/>
            <person name="Salzberg S.L."/>
            <person name="Silva J.C."/>
            <person name="Haas B.J."/>
            <person name="Majoros W.H."/>
            <person name="Farzad M."/>
            <person name="Carlton J.M."/>
            <person name="Smith R.K. Jr."/>
            <person name="Garg J."/>
            <person name="Pearlman R.E."/>
            <person name="Karrer K.M."/>
            <person name="Sun L."/>
            <person name="Manning G."/>
            <person name="Elde N.C."/>
            <person name="Turkewitz A.P."/>
            <person name="Asai D.J."/>
            <person name="Wilkes D.E."/>
            <person name="Wang Y."/>
            <person name="Cai H."/>
            <person name="Collins K."/>
            <person name="Stewart B.A."/>
            <person name="Lee S.R."/>
            <person name="Wilamowska K."/>
            <person name="Weinberg Z."/>
            <person name="Ruzzo W.L."/>
            <person name="Wloga D."/>
            <person name="Gaertig J."/>
            <person name="Frankel J."/>
            <person name="Tsao C.-C."/>
            <person name="Gorovsky M.A."/>
            <person name="Keeling P.J."/>
            <person name="Waller R.F."/>
            <person name="Patron N.J."/>
            <person name="Cherry J.M."/>
            <person name="Stover N.A."/>
            <person name="Krieger C.J."/>
            <person name="del Toro C."/>
            <person name="Ryder H.F."/>
            <person name="Williamson S.C."/>
            <person name="Barbeau R.A."/>
            <person name="Hamilton E.P."/>
            <person name="Orias E."/>
        </authorList>
    </citation>
    <scope>NUCLEOTIDE SEQUENCE [LARGE SCALE GENOMIC DNA]</scope>
    <source>
        <strain evidence="7">SB210</strain>
    </source>
</reference>
<evidence type="ECO:0000256" key="1">
    <source>
        <dbReference type="ARBA" id="ARBA00008416"/>
    </source>
</evidence>
<feature type="binding site" evidence="2">
    <location>
        <position position="58"/>
    </location>
    <ligand>
        <name>Fe cation</name>
        <dbReference type="ChEBI" id="CHEBI:24875"/>
    </ligand>
</feature>
<dbReference type="SUPFAM" id="SSF51182">
    <property type="entry name" value="RmlC-like cupins"/>
    <property type="match status" value="1"/>
</dbReference>
<dbReference type="GO" id="GO:0046872">
    <property type="term" value="F:metal ion binding"/>
    <property type="evidence" value="ECO:0007669"/>
    <property type="project" value="UniProtKB-KW"/>
</dbReference>
<evidence type="ECO:0000256" key="3">
    <source>
        <dbReference type="RuleBase" id="RU003457"/>
    </source>
</evidence>
<name>Q23U85_TETTS</name>
<dbReference type="KEGG" id="tet:TTHERM_00890130"/>
<comment type="cofactor">
    <cofactor evidence="2">
        <name>Fe cation</name>
        <dbReference type="ChEBI" id="CHEBI:24875"/>
    </cofactor>
    <text evidence="2">Binds 1 Fe cation per subunit.</text>
</comment>
<dbReference type="InParanoid" id="Q23U85"/>
<evidence type="ECO:0000313" key="6">
    <source>
        <dbReference type="EMBL" id="EAS00059.2"/>
    </source>
</evidence>
<gene>
    <name evidence="6" type="ORF">TTHERM_00890130</name>
</gene>
<organism evidence="6 7">
    <name type="scientific">Tetrahymena thermophila (strain SB210)</name>
    <dbReference type="NCBI Taxonomy" id="312017"/>
    <lineage>
        <taxon>Eukaryota</taxon>
        <taxon>Sar</taxon>
        <taxon>Alveolata</taxon>
        <taxon>Ciliophora</taxon>
        <taxon>Intramacronucleata</taxon>
        <taxon>Oligohymenophorea</taxon>
        <taxon>Hymenostomatida</taxon>
        <taxon>Tetrahymenina</taxon>
        <taxon>Tetrahymenidae</taxon>
        <taxon>Tetrahymena</taxon>
    </lineage>
</organism>
<keyword evidence="7" id="KW-1185">Reference proteome</keyword>
<dbReference type="CDD" id="cd02909">
    <property type="entry name" value="cupin_pirin_N"/>
    <property type="match status" value="1"/>
</dbReference>
<dbReference type="Gene3D" id="2.60.120.10">
    <property type="entry name" value="Jelly Rolls"/>
    <property type="match status" value="2"/>
</dbReference>
<dbReference type="InterPro" id="IPR011051">
    <property type="entry name" value="RmlC_Cupin_sf"/>
</dbReference>
<dbReference type="OrthoDB" id="198735at2759"/>
<dbReference type="InterPro" id="IPR014710">
    <property type="entry name" value="RmlC-like_jellyroll"/>
</dbReference>
<feature type="binding site" evidence="2">
    <location>
        <position position="60"/>
    </location>
    <ligand>
        <name>Fe cation</name>
        <dbReference type="ChEBI" id="CHEBI:24875"/>
    </ligand>
</feature>
<dbReference type="PIRSF" id="PIRSF006232">
    <property type="entry name" value="Pirin"/>
    <property type="match status" value="1"/>
</dbReference>
<protein>
    <submittedName>
        <fullName evidence="6">Kinesin motor domain protein</fullName>
    </submittedName>
</protein>
<evidence type="ECO:0000256" key="2">
    <source>
        <dbReference type="PIRSR" id="PIRSR006232-1"/>
    </source>
</evidence>
<accession>Q23U85</accession>
<evidence type="ECO:0000259" key="4">
    <source>
        <dbReference type="Pfam" id="PF02678"/>
    </source>
</evidence>
<dbReference type="EMBL" id="GG662629">
    <property type="protein sequence ID" value="EAS00059.2"/>
    <property type="molecule type" value="Genomic_DNA"/>
</dbReference>
<dbReference type="HOGENOM" id="CLU_045717_5_2_1"/>
<feature type="binding site" evidence="2">
    <location>
        <position position="102"/>
    </location>
    <ligand>
        <name>Fe cation</name>
        <dbReference type="ChEBI" id="CHEBI:24875"/>
    </ligand>
</feature>
<keyword evidence="2" id="KW-0408">Iron</keyword>
<comment type="similarity">
    <text evidence="1 3">Belongs to the pirin family.</text>
</comment>
<dbReference type="eggNOG" id="ENOG502QQ5A">
    <property type="taxonomic scope" value="Eukaryota"/>
</dbReference>
<dbReference type="PANTHER" id="PTHR13903:SF8">
    <property type="entry name" value="PIRIN"/>
    <property type="match status" value="1"/>
</dbReference>
<dbReference type="Pfam" id="PF02678">
    <property type="entry name" value="Pirin"/>
    <property type="match status" value="1"/>
</dbReference>
<dbReference type="InterPro" id="IPR008778">
    <property type="entry name" value="Pirin_C_dom"/>
</dbReference>
<dbReference type="RefSeq" id="XP_001020304.2">
    <property type="nucleotide sequence ID" value="XM_001020304.3"/>
</dbReference>
<dbReference type="Pfam" id="PF05726">
    <property type="entry name" value="Pirin_C"/>
    <property type="match status" value="1"/>
</dbReference>
<dbReference type="PANTHER" id="PTHR13903">
    <property type="entry name" value="PIRIN-RELATED"/>
    <property type="match status" value="1"/>
</dbReference>
<dbReference type="Proteomes" id="UP000009168">
    <property type="component" value="Unassembled WGS sequence"/>
</dbReference>
<feature type="domain" description="Pirin C-terminal" evidence="5">
    <location>
        <begin position="173"/>
        <end position="279"/>
    </location>
</feature>
<feature type="domain" description="Pirin N-terminal" evidence="4">
    <location>
        <begin position="25"/>
        <end position="120"/>
    </location>
</feature>
<dbReference type="InterPro" id="IPR003829">
    <property type="entry name" value="Pirin_N_dom"/>
</dbReference>